<evidence type="ECO:0000313" key="1">
    <source>
        <dbReference type="EMBL" id="OWQ88662.1"/>
    </source>
</evidence>
<keyword evidence="2" id="KW-1185">Reference proteome</keyword>
<dbReference type="InterPro" id="IPR027587">
    <property type="entry name" value="TrbK"/>
</dbReference>
<accession>A0A246J7Z4</accession>
<dbReference type="RefSeq" id="WP_088474592.1">
    <property type="nucleotide sequence ID" value="NZ_NISJ01000026.1"/>
</dbReference>
<comment type="caution">
    <text evidence="1">The sequence shown here is derived from an EMBL/GenBank/DDBJ whole genome shotgun (WGS) entry which is preliminary data.</text>
</comment>
<protein>
    <recommendedName>
        <fullName evidence="3">Conjugal transfer protein TrbK</fullName>
    </recommendedName>
</protein>
<gene>
    <name evidence="1" type="ORF">CDQ91_20665</name>
</gene>
<evidence type="ECO:0008006" key="3">
    <source>
        <dbReference type="Google" id="ProtNLM"/>
    </source>
</evidence>
<dbReference type="EMBL" id="NISJ01000026">
    <property type="protein sequence ID" value="OWQ88662.1"/>
    <property type="molecule type" value="Genomic_DNA"/>
</dbReference>
<dbReference type="OrthoDB" id="9815800at2"/>
<evidence type="ECO:0000313" key="2">
    <source>
        <dbReference type="Proteomes" id="UP000197097"/>
    </source>
</evidence>
<dbReference type="Proteomes" id="UP000197097">
    <property type="component" value="Unassembled WGS sequence"/>
</dbReference>
<dbReference type="AlphaFoldDB" id="A0A246J7Z4"/>
<organism evidence="1 2">
    <name type="scientific">Sphingopyxis witflariensis</name>
    <dbReference type="NCBI Taxonomy" id="173675"/>
    <lineage>
        <taxon>Bacteria</taxon>
        <taxon>Pseudomonadati</taxon>
        <taxon>Pseudomonadota</taxon>
        <taxon>Alphaproteobacteria</taxon>
        <taxon>Sphingomonadales</taxon>
        <taxon>Sphingomonadaceae</taxon>
        <taxon>Sphingopyxis</taxon>
    </lineage>
</organism>
<reference evidence="1 2" key="1">
    <citation type="journal article" date="2002" name="Int. J. Syst. Evol. Microbiol.">
        <title>Sphingopyxis witflariensis sp. nov., isolated from activated sludge.</title>
        <authorList>
            <person name="Kampfer P."/>
            <person name="Witzenberger R."/>
            <person name="Denner E.B."/>
            <person name="Busse H.J."/>
            <person name="Neef A."/>
        </authorList>
    </citation>
    <scope>NUCLEOTIDE SEQUENCE [LARGE SCALE GENOMIC DNA]</scope>
    <source>
        <strain evidence="1 2">DSM 14551</strain>
    </source>
</reference>
<proteinExistence type="predicted"/>
<dbReference type="Pfam" id="PF20084">
    <property type="entry name" value="TrbK"/>
    <property type="match status" value="1"/>
</dbReference>
<dbReference type="NCBIfam" id="TIGR04360">
    <property type="entry name" value="other_trbK"/>
    <property type="match status" value="1"/>
</dbReference>
<name>A0A246J7Z4_9SPHN</name>
<sequence length="83" mass="8713">MDRAGKITGIAILGGLALTLALIAAVGPPEPGASAPAIAREEVLPAPPPILRRCRTITQTDPDCEAAWEAKRQHFFGKKGDAR</sequence>